<dbReference type="InterPro" id="IPR022781">
    <property type="entry name" value="Flagellar_biosynth_FliO"/>
</dbReference>
<evidence type="ECO:0000256" key="1">
    <source>
        <dbReference type="ARBA" id="ARBA00022475"/>
    </source>
</evidence>
<organism evidence="9 10">
    <name type="scientific">Bacterioplanoides pacificum</name>
    <dbReference type="NCBI Taxonomy" id="1171596"/>
    <lineage>
        <taxon>Bacteria</taxon>
        <taxon>Pseudomonadati</taxon>
        <taxon>Pseudomonadota</taxon>
        <taxon>Gammaproteobacteria</taxon>
        <taxon>Oceanospirillales</taxon>
        <taxon>Oceanospirillaceae</taxon>
        <taxon>Bacterioplanoides</taxon>
    </lineage>
</organism>
<dbReference type="RefSeq" id="WP_376867927.1">
    <property type="nucleotide sequence ID" value="NZ_JBHRYB010000015.1"/>
</dbReference>
<evidence type="ECO:0000256" key="5">
    <source>
        <dbReference type="ARBA" id="ARBA00023143"/>
    </source>
</evidence>
<dbReference type="NCBIfam" id="TIGR03500">
    <property type="entry name" value="FliO_TIGR"/>
    <property type="match status" value="1"/>
</dbReference>
<sequence length="138" mass="14813">MNVFSACVKAGFFLMPLVVRAAESDQANTLAIDPMASATKVIVFLLLIVGLIVLLAWLAGKTRAFQGHAGSAQLKTLGVLPLGIKEKIAVIQVGDKQLVVGITPQQITCLTELETPLTEENDNHKMAFSELLKKAIRS</sequence>
<dbReference type="Pfam" id="PF04347">
    <property type="entry name" value="FliO"/>
    <property type="match status" value="1"/>
</dbReference>
<keyword evidence="3 7" id="KW-1133">Transmembrane helix</keyword>
<keyword evidence="9" id="KW-0282">Flagellum</keyword>
<evidence type="ECO:0000256" key="4">
    <source>
        <dbReference type="ARBA" id="ARBA00023136"/>
    </source>
</evidence>
<accession>A0ABV7VWS6</accession>
<dbReference type="PANTHER" id="PTHR38766:SF1">
    <property type="entry name" value="FLAGELLAR PROTEIN FLIO"/>
    <property type="match status" value="1"/>
</dbReference>
<keyword evidence="9" id="KW-0969">Cilium</keyword>
<gene>
    <name evidence="9" type="primary">fliO</name>
    <name evidence="9" type="ORF">ACFOMG_15395</name>
</gene>
<feature type="transmembrane region" description="Helical" evidence="7">
    <location>
        <begin position="37"/>
        <end position="58"/>
    </location>
</feature>
<protein>
    <recommendedName>
        <fullName evidence="7">Flagellar protein</fullName>
    </recommendedName>
</protein>
<comment type="caution">
    <text evidence="9">The sequence shown here is derived from an EMBL/GenBank/DDBJ whole genome shotgun (WGS) entry which is preliminary data.</text>
</comment>
<evidence type="ECO:0000256" key="8">
    <source>
        <dbReference type="SAM" id="SignalP"/>
    </source>
</evidence>
<comment type="subcellular location">
    <subcellularLocation>
        <location evidence="7">Cell membrane</location>
    </subcellularLocation>
    <subcellularLocation>
        <location evidence="7">Bacterial flagellum basal body</location>
    </subcellularLocation>
</comment>
<keyword evidence="4 7" id="KW-0472">Membrane</keyword>
<evidence type="ECO:0000313" key="9">
    <source>
        <dbReference type="EMBL" id="MFC3681488.1"/>
    </source>
</evidence>
<keyword evidence="5 7" id="KW-0975">Bacterial flagellum</keyword>
<keyword evidence="8" id="KW-0732">Signal</keyword>
<evidence type="ECO:0000256" key="7">
    <source>
        <dbReference type="RuleBase" id="RU362064"/>
    </source>
</evidence>
<keyword evidence="1 7" id="KW-1003">Cell membrane</keyword>
<comment type="similarity">
    <text evidence="6 7">Belongs to the FliO/MopB family.</text>
</comment>
<dbReference type="PANTHER" id="PTHR38766">
    <property type="entry name" value="FLAGELLAR PROTEIN FLIO"/>
    <property type="match status" value="1"/>
</dbReference>
<name>A0ABV7VWS6_9GAMM</name>
<evidence type="ECO:0000256" key="6">
    <source>
        <dbReference type="ARBA" id="ARBA00037937"/>
    </source>
</evidence>
<proteinExistence type="inferred from homology"/>
<keyword evidence="2 7" id="KW-0812">Transmembrane</keyword>
<evidence type="ECO:0000256" key="2">
    <source>
        <dbReference type="ARBA" id="ARBA00022692"/>
    </source>
</evidence>
<keyword evidence="10" id="KW-1185">Reference proteome</keyword>
<dbReference type="InterPro" id="IPR052205">
    <property type="entry name" value="FliO/MopB"/>
</dbReference>
<evidence type="ECO:0000313" key="10">
    <source>
        <dbReference type="Proteomes" id="UP001595722"/>
    </source>
</evidence>
<dbReference type="Proteomes" id="UP001595722">
    <property type="component" value="Unassembled WGS sequence"/>
</dbReference>
<feature type="signal peptide" evidence="8">
    <location>
        <begin position="1"/>
        <end position="21"/>
    </location>
</feature>
<evidence type="ECO:0000256" key="3">
    <source>
        <dbReference type="ARBA" id="ARBA00022989"/>
    </source>
</evidence>
<dbReference type="EMBL" id="JBHRYB010000015">
    <property type="protein sequence ID" value="MFC3681488.1"/>
    <property type="molecule type" value="Genomic_DNA"/>
</dbReference>
<keyword evidence="9" id="KW-0966">Cell projection</keyword>
<feature type="chain" id="PRO_5046595126" description="Flagellar protein" evidence="8">
    <location>
        <begin position="22"/>
        <end position="138"/>
    </location>
</feature>
<reference evidence="10" key="1">
    <citation type="journal article" date="2019" name="Int. J. Syst. Evol. Microbiol.">
        <title>The Global Catalogue of Microorganisms (GCM) 10K type strain sequencing project: providing services to taxonomists for standard genome sequencing and annotation.</title>
        <authorList>
            <consortium name="The Broad Institute Genomics Platform"/>
            <consortium name="The Broad Institute Genome Sequencing Center for Infectious Disease"/>
            <person name="Wu L."/>
            <person name="Ma J."/>
        </authorList>
    </citation>
    <scope>NUCLEOTIDE SEQUENCE [LARGE SCALE GENOMIC DNA]</scope>
    <source>
        <strain evidence="10">KCTC 42424</strain>
    </source>
</reference>